<name>A0A5C6DNJ4_9BACT</name>
<evidence type="ECO:0000256" key="1">
    <source>
        <dbReference type="SAM" id="MobiDB-lite"/>
    </source>
</evidence>
<dbReference type="Proteomes" id="UP000315471">
    <property type="component" value="Unassembled WGS sequence"/>
</dbReference>
<evidence type="ECO:0000313" key="3">
    <source>
        <dbReference type="Proteomes" id="UP000315471"/>
    </source>
</evidence>
<gene>
    <name evidence="2" type="ORF">Q31b_48070</name>
</gene>
<feature type="region of interest" description="Disordered" evidence="1">
    <location>
        <begin position="1015"/>
        <end position="1042"/>
    </location>
</feature>
<feature type="compositionally biased region" description="Basic and acidic residues" evidence="1">
    <location>
        <begin position="1015"/>
        <end position="1028"/>
    </location>
</feature>
<evidence type="ECO:0000313" key="2">
    <source>
        <dbReference type="EMBL" id="TWU36526.1"/>
    </source>
</evidence>
<feature type="compositionally biased region" description="Low complexity" evidence="1">
    <location>
        <begin position="913"/>
        <end position="926"/>
    </location>
</feature>
<accession>A0A5C6DNJ4</accession>
<dbReference type="AlphaFoldDB" id="A0A5C6DNJ4"/>
<keyword evidence="3" id="KW-1185">Reference proteome</keyword>
<comment type="caution">
    <text evidence="2">The sequence shown here is derived from an EMBL/GenBank/DDBJ whole genome shotgun (WGS) entry which is preliminary data.</text>
</comment>
<feature type="region of interest" description="Disordered" evidence="1">
    <location>
        <begin position="910"/>
        <end position="929"/>
    </location>
</feature>
<sequence length="1042" mass="109255">MFGRLEPRIVLDASAVLNDLGQLVITGTAAADTVKLEVDAVGDLTLYNQDDQIISIAGHPGASETEPLSQNSVTSNQIIVFLAGGDDVFEAQLPSGLDVTLFDGAGLDSVSLTTSSSGPIRESSYTIDAESITLNENVSSEFDLLDDQLLLSGDVHLAIAGDPFELNVNRGDLLVEGRLILGGDVDISATSGRVFLGDATVTADAAAASLSIHLGNQMVSGASIDFGSADDSGGHRLENLSITSTSIITAERGPIEVAGDLNLTSEASTVTLDGLISADKIAIEANGNVSIHGDPLTTTQIQIASGGGDVEVGGSINIDDSIMINAQHGNVDFSGSVITSNSGGDVLTIRDAGDITLASINAANGHLVLGVNQDIVGRIEQAGGSSLIIDRLTVSSDNTIDLSNVDNQIASVESIQSRGDVTLYDSNEGMEVRRIDSGGGNVRIEVRSDLAGVDLADLRLSESIRSQGGNIVLLVDRDIVIDSGAMVDAAAGTIRLESMRDVYLTGLRTLNPSDGAVTVLAESGAIIDSGDTNQDMDADFGGVILTSLSGIGVGNALETSIDRVQATAIQEGSIEISESNSVRLESITTSDGEIRVSAADDIVIADQRDQDLNSAFEVTPIIIALGDNGRIQLDAGNGVDDQLRIGNGVGIIASQSTLGAVQLDAANIVLGEQIEIRTGDDVGVARAFSPRPVIGAIDPAFYDPDSIRTNRLQQANANDGEGVLTVGIGQTGERGLTLNIDWGAETNRYQQVDSIVGGQATSVSHVYTEQDILSSTLNGRSSATAPLEVRFSVRHHESIILTGDTVTQGVLDPNPTIAEQSLPIRAGETESVSSGVVSATDNDNPLRPDLNANFVTNSVSDNSSLTHQNGTARFIIPNLTIPVAFFPVRDVLPQPEEMELVVRNETMLSPKGTSVETSEASASPSSTREEYFQIRVLSPDPFGDDLAEPQRLPDNVLEGDTLKRLFANLPDGRYAIEYILGDGNGRTIIEVDVRDGEPITSGDELDGGYLELKRLEQLPSEDRQEESSVIRSGESGGRDDQR</sequence>
<dbReference type="EMBL" id="SJPY01000008">
    <property type="protein sequence ID" value="TWU36526.1"/>
    <property type="molecule type" value="Genomic_DNA"/>
</dbReference>
<proteinExistence type="predicted"/>
<reference evidence="2 3" key="1">
    <citation type="submission" date="2019-02" db="EMBL/GenBank/DDBJ databases">
        <title>Deep-cultivation of Planctomycetes and their phenomic and genomic characterization uncovers novel biology.</title>
        <authorList>
            <person name="Wiegand S."/>
            <person name="Jogler M."/>
            <person name="Boedeker C."/>
            <person name="Pinto D."/>
            <person name="Vollmers J."/>
            <person name="Rivas-Marin E."/>
            <person name="Kohn T."/>
            <person name="Peeters S.H."/>
            <person name="Heuer A."/>
            <person name="Rast P."/>
            <person name="Oberbeckmann S."/>
            <person name="Bunk B."/>
            <person name="Jeske O."/>
            <person name="Meyerdierks A."/>
            <person name="Storesund J.E."/>
            <person name="Kallscheuer N."/>
            <person name="Luecker S."/>
            <person name="Lage O.M."/>
            <person name="Pohl T."/>
            <person name="Merkel B.J."/>
            <person name="Hornburger P."/>
            <person name="Mueller R.-W."/>
            <person name="Bruemmer F."/>
            <person name="Labrenz M."/>
            <person name="Spormann A.M."/>
            <person name="Op Den Camp H."/>
            <person name="Overmann J."/>
            <person name="Amann R."/>
            <person name="Jetten M.S.M."/>
            <person name="Mascher T."/>
            <person name="Medema M.H."/>
            <person name="Devos D.P."/>
            <person name="Kaster A.-K."/>
            <person name="Ovreas L."/>
            <person name="Rohde M."/>
            <person name="Galperin M.Y."/>
            <person name="Jogler C."/>
        </authorList>
    </citation>
    <scope>NUCLEOTIDE SEQUENCE [LARGE SCALE GENOMIC DNA]</scope>
    <source>
        <strain evidence="2 3">Q31b</strain>
    </source>
</reference>
<organism evidence="2 3">
    <name type="scientific">Novipirellula aureliae</name>
    <dbReference type="NCBI Taxonomy" id="2527966"/>
    <lineage>
        <taxon>Bacteria</taxon>
        <taxon>Pseudomonadati</taxon>
        <taxon>Planctomycetota</taxon>
        <taxon>Planctomycetia</taxon>
        <taxon>Pirellulales</taxon>
        <taxon>Pirellulaceae</taxon>
        <taxon>Novipirellula</taxon>
    </lineage>
</organism>
<protein>
    <submittedName>
        <fullName evidence="2">Uncharacterized protein</fullName>
    </submittedName>
</protein>